<dbReference type="EMBL" id="LT629758">
    <property type="protein sequence ID" value="SDS47300.1"/>
    <property type="molecule type" value="Genomic_DNA"/>
</dbReference>
<keyword evidence="2" id="KW-1185">Reference proteome</keyword>
<dbReference type="Proteomes" id="UP000198688">
    <property type="component" value="Chromosome I"/>
</dbReference>
<proteinExistence type="predicted"/>
<protein>
    <submittedName>
        <fullName evidence="1">Uncharacterized protein</fullName>
    </submittedName>
</protein>
<dbReference type="AlphaFoldDB" id="A0A1H1SGV1"/>
<evidence type="ECO:0000313" key="1">
    <source>
        <dbReference type="EMBL" id="SDS47300.1"/>
    </source>
</evidence>
<reference evidence="1 2" key="1">
    <citation type="submission" date="2016-10" db="EMBL/GenBank/DDBJ databases">
        <authorList>
            <person name="de Groot N.N."/>
        </authorList>
    </citation>
    <scope>NUCLEOTIDE SEQUENCE [LARGE SCALE GENOMIC DNA]</scope>
    <source>
        <strain evidence="1 2">DSM 43941</strain>
    </source>
</reference>
<accession>A0A1H1SGV1</accession>
<evidence type="ECO:0000313" key="2">
    <source>
        <dbReference type="Proteomes" id="UP000198688"/>
    </source>
</evidence>
<name>A0A1H1SGV1_9ACTN</name>
<sequence length="33" mass="3478">MIMRLRTVAVLAAVLTVKGGKAYLDGQVIDTSS</sequence>
<organism evidence="1 2">
    <name type="scientific">Actinoplanes derwentensis</name>
    <dbReference type="NCBI Taxonomy" id="113562"/>
    <lineage>
        <taxon>Bacteria</taxon>
        <taxon>Bacillati</taxon>
        <taxon>Actinomycetota</taxon>
        <taxon>Actinomycetes</taxon>
        <taxon>Micromonosporales</taxon>
        <taxon>Micromonosporaceae</taxon>
        <taxon>Actinoplanes</taxon>
    </lineage>
</organism>
<gene>
    <name evidence="1" type="ORF">SAMN04489716_0858</name>
</gene>